<proteinExistence type="predicted"/>
<dbReference type="AlphaFoldDB" id="A0A6N9Q269"/>
<protein>
    <submittedName>
        <fullName evidence="1">DUF2500 family protein</fullName>
    </submittedName>
</protein>
<dbReference type="Proteomes" id="UP000448943">
    <property type="component" value="Unassembled WGS sequence"/>
</dbReference>
<accession>A0A6N9Q269</accession>
<organism evidence="1 2">
    <name type="scientific">Chengkuizengella marina</name>
    <dbReference type="NCBI Taxonomy" id="2507566"/>
    <lineage>
        <taxon>Bacteria</taxon>
        <taxon>Bacillati</taxon>
        <taxon>Bacillota</taxon>
        <taxon>Bacilli</taxon>
        <taxon>Bacillales</taxon>
        <taxon>Paenibacillaceae</taxon>
        <taxon>Chengkuizengella</taxon>
    </lineage>
</organism>
<evidence type="ECO:0000313" key="1">
    <source>
        <dbReference type="EMBL" id="NBI28650.1"/>
    </source>
</evidence>
<evidence type="ECO:0000313" key="2">
    <source>
        <dbReference type="Proteomes" id="UP000448943"/>
    </source>
</evidence>
<comment type="caution">
    <text evidence="1">The sequence shown here is derived from an EMBL/GenBank/DDBJ whole genome shotgun (WGS) entry which is preliminary data.</text>
</comment>
<sequence length="126" mass="14783">MEIIGSLIAISLLTFFYFKYPKVTVKSRVLIKELDHFKSMNGEKMNATKIIFLLDDSNKKVTLRVLSQKKFEEINQGDIGILTYRGLFLIEFKKINDKLMTLLRLDMSKEKRIYHFGVGLKMQLMK</sequence>
<name>A0A6N9Q269_9BACL</name>
<keyword evidence="2" id="KW-1185">Reference proteome</keyword>
<reference evidence="1 2" key="1">
    <citation type="submission" date="2019-01" db="EMBL/GenBank/DDBJ databases">
        <title>Chengkuizengella sp. nov., isolated from deep-sea sediment of East Pacific Ocean.</title>
        <authorList>
            <person name="Yang J."/>
            <person name="Lai Q."/>
            <person name="Shao Z."/>
        </authorList>
    </citation>
    <scope>NUCLEOTIDE SEQUENCE [LARGE SCALE GENOMIC DNA]</scope>
    <source>
        <strain evidence="1 2">YPA3-1-1</strain>
    </source>
</reference>
<dbReference type="EMBL" id="SIJB01000016">
    <property type="protein sequence ID" value="NBI28650.1"/>
    <property type="molecule type" value="Genomic_DNA"/>
</dbReference>
<dbReference type="RefSeq" id="WP_160645443.1">
    <property type="nucleotide sequence ID" value="NZ_SIJB01000016.1"/>
</dbReference>
<gene>
    <name evidence="1" type="ORF">ERL59_06745</name>
</gene>